<dbReference type="OrthoDB" id="9972683at2759"/>
<feature type="domain" description="AB hydrolase-1" evidence="3">
    <location>
        <begin position="61"/>
        <end position="150"/>
    </location>
</feature>
<dbReference type="InterPro" id="IPR029058">
    <property type="entry name" value="AB_hydrolase_fold"/>
</dbReference>
<dbReference type="AlphaFoldDB" id="A0A0A2L1W7"/>
<dbReference type="EMBL" id="JQGA01000718">
    <property type="protein sequence ID" value="KGO74034.1"/>
    <property type="molecule type" value="Genomic_DNA"/>
</dbReference>
<gene>
    <name evidence="4" type="ORF">PITC_097140</name>
</gene>
<dbReference type="PANTHER" id="PTHR32268">
    <property type="entry name" value="HOMOSERINE O-ACETYLTRANSFERASE"/>
    <property type="match status" value="1"/>
</dbReference>
<dbReference type="PIRSF" id="PIRSF000443">
    <property type="entry name" value="Homoser_Ac_trans"/>
    <property type="match status" value="1"/>
</dbReference>
<dbReference type="STRING" id="40296.A0A0A2L1W7"/>
<comment type="similarity">
    <text evidence="1">Belongs to the AB hydrolase superfamily. MetX family.</text>
</comment>
<reference evidence="4 5" key="1">
    <citation type="journal article" date="2015" name="Mol. Plant Microbe Interact.">
        <title>Genome, transcriptome, and functional analyses of Penicillium expansum provide new insights into secondary metabolism and pathogenicity.</title>
        <authorList>
            <person name="Ballester A.R."/>
            <person name="Marcet-Houben M."/>
            <person name="Levin E."/>
            <person name="Sela N."/>
            <person name="Selma-Lazaro C."/>
            <person name="Carmona L."/>
            <person name="Wisniewski M."/>
            <person name="Droby S."/>
            <person name="Gonzalez-Candelas L."/>
            <person name="Gabaldon T."/>
        </authorList>
    </citation>
    <scope>NUCLEOTIDE SEQUENCE [LARGE SCALE GENOMIC DNA]</scope>
    <source>
        <strain evidence="4 5">PHI-1</strain>
    </source>
</reference>
<evidence type="ECO:0000256" key="1">
    <source>
        <dbReference type="ARBA" id="ARBA00006886"/>
    </source>
</evidence>
<evidence type="ECO:0000259" key="3">
    <source>
        <dbReference type="Pfam" id="PF00561"/>
    </source>
</evidence>
<dbReference type="GO" id="GO:0072330">
    <property type="term" value="P:monocarboxylic acid biosynthetic process"/>
    <property type="evidence" value="ECO:0007669"/>
    <property type="project" value="UniProtKB-ARBA"/>
</dbReference>
<name>A0A0A2L1W7_PENIT</name>
<dbReference type="Pfam" id="PF00561">
    <property type="entry name" value="Abhydrolase_1"/>
    <property type="match status" value="1"/>
</dbReference>
<feature type="active site" evidence="2">
    <location>
        <position position="327"/>
    </location>
</feature>
<feature type="active site" description="Nucleophile" evidence="2">
    <location>
        <position position="125"/>
    </location>
</feature>
<dbReference type="GO" id="GO:0016747">
    <property type="term" value="F:acyltransferase activity, transferring groups other than amino-acyl groups"/>
    <property type="evidence" value="ECO:0007669"/>
    <property type="project" value="InterPro"/>
</dbReference>
<organism evidence="4 5">
    <name type="scientific">Penicillium italicum</name>
    <name type="common">Blue mold</name>
    <dbReference type="NCBI Taxonomy" id="40296"/>
    <lineage>
        <taxon>Eukaryota</taxon>
        <taxon>Fungi</taxon>
        <taxon>Dikarya</taxon>
        <taxon>Ascomycota</taxon>
        <taxon>Pezizomycotina</taxon>
        <taxon>Eurotiomycetes</taxon>
        <taxon>Eurotiomycetidae</taxon>
        <taxon>Eurotiales</taxon>
        <taxon>Aspergillaceae</taxon>
        <taxon>Penicillium</taxon>
    </lineage>
</organism>
<proteinExistence type="inferred from homology"/>
<evidence type="ECO:0000313" key="4">
    <source>
        <dbReference type="EMBL" id="KGO74034.1"/>
    </source>
</evidence>
<sequence length="370" mass="41185">MSQEQYETFKLGDWELQSGGKIKDAHIAYKTFGDPKSPAIVYPTWFSGALSDNFWLIGDDKLLNPNNFFIIVPALFGNGQSSSPSNQLTPGPFPKVSFYDNVRAQHELVTKHMGITHLRAVIGWSMGGAQAFQWATQYPDFMDIVVPFCTAAKTSLHNQVFLEGVKSSLIAVKKNRSAGPGEIGLNRKTAESHAWTAEEKDVGLKALGRVYAGWGFSQTFYRHKLYETALGFKGLEDFMVNFWEKWACSKDPENLLVLLQTWQIGDVSQQDPYNGDFEKAMASIKAKALVLPSKTDLYFPPEDSEYEVASMKPGIGTLDIFPSIWGHWAGGPGDSAEDVVWLDNKLTQFFADNQGDNVNSLTEKLQSTLN</sequence>
<dbReference type="GO" id="GO:0017000">
    <property type="term" value="P:antibiotic biosynthetic process"/>
    <property type="evidence" value="ECO:0007669"/>
    <property type="project" value="UniProtKB-ARBA"/>
</dbReference>
<dbReference type="InterPro" id="IPR000073">
    <property type="entry name" value="AB_hydrolase_1"/>
</dbReference>
<evidence type="ECO:0000313" key="5">
    <source>
        <dbReference type="Proteomes" id="UP000030104"/>
    </source>
</evidence>
<evidence type="ECO:0000256" key="2">
    <source>
        <dbReference type="PIRSR" id="PIRSR000443-1"/>
    </source>
</evidence>
<dbReference type="Proteomes" id="UP000030104">
    <property type="component" value="Unassembled WGS sequence"/>
</dbReference>
<comment type="caution">
    <text evidence="4">The sequence shown here is derived from an EMBL/GenBank/DDBJ whole genome shotgun (WGS) entry which is preliminary data.</text>
</comment>
<dbReference type="HOGENOM" id="CLU_028760_2_0_1"/>
<dbReference type="PANTHER" id="PTHR32268:SF15">
    <property type="entry name" value="HOMOSERINE ACETYLTRANSFERASE FAMILY PROTEIN (AFU_ORTHOLOGUE AFUA_1G15350)"/>
    <property type="match status" value="1"/>
</dbReference>
<dbReference type="NCBIfam" id="NF005757">
    <property type="entry name" value="PRK07581.1"/>
    <property type="match status" value="1"/>
</dbReference>
<dbReference type="SUPFAM" id="SSF53474">
    <property type="entry name" value="alpha/beta-Hydrolases"/>
    <property type="match status" value="1"/>
</dbReference>
<dbReference type="PhylomeDB" id="A0A0A2L1W7"/>
<feature type="active site" evidence="2">
    <location>
        <position position="296"/>
    </location>
</feature>
<dbReference type="InterPro" id="IPR008220">
    <property type="entry name" value="HAT_MetX-like"/>
</dbReference>
<dbReference type="Gene3D" id="3.40.50.1820">
    <property type="entry name" value="alpha/beta hydrolase"/>
    <property type="match status" value="1"/>
</dbReference>
<accession>A0A0A2L1W7</accession>
<dbReference type="OMA" id="KLGDWEL"/>
<keyword evidence="4" id="KW-0808">Transferase</keyword>
<protein>
    <submittedName>
        <fullName evidence="4">Homoserine acetyltransferase</fullName>
    </submittedName>
</protein>
<keyword evidence="5" id="KW-1185">Reference proteome</keyword>